<feature type="region of interest" description="Disordered" evidence="3">
    <location>
        <begin position="118"/>
        <end position="164"/>
    </location>
</feature>
<sequence length="867" mass="97563">MTAPSVYFFSPPGSGGGDVSHITVPLIRRGKSVVPVIGRGVTVDRPSNREMNMVLRGLCSLADRWETRSHLPDWARERPGPFELRPPRALWRQDGAKFSDPELEEMNLSLEENEHQEEMVAKEDGQFGEKRTTQKKGETKGKERVKKEELDEGETKKMKEDEDKDMELKRNGESVMQEELVEGSAIGKNMGGEIREADNRGKQMAVKMLLTMKEKSEAGGLEDNAENRRVRDRNVKMQGMGQDSGDGKMSDEGQEIQNKEAVDVQAGNVLEPQKTKCSGKNAGKLLRELQQSLEKLGSPEEQLIVLSTQHVQLMQREQTAHHRLNALSAECTKLTIDLQKMVSTRARLESLCRELQHQSKILLAENEKKGHEEEQKRLEVTQRFEEALDEVRREVGENEARGSQLRQENQELAAQLRDVVEQTRQREEQVAKLIKFRELHQQLAEVKLQEEQAIRCKENEKFEQDKEFLLRQAAESKVMVKVLEEREEVFKKQLVVYSEKIGDFQTMLSKSNDTFGSFRKDMEEMSKKVVRLEKEALTWKGRWELSNQSLLDLAEKKLLRDKEAECLTLKLNRVERLCRALQSERTQLSAQLASVDSKSSTTSPQFREHVDSLEPEDMACLEYTVTEHEVLQASLNSETLFDPLSFKGTEPHQIQTFQSCTNVEPFGSECPACIRPLNSQPSFSKTPGSEPAAPLKPHDSDPAPSFKLPCSEPPAPLNPLDSEPSALVKPPSSKPLDFLEPPNSEPPAPLNPPDFEPTALVQPPSLKPLEFLEPPNSEPPAPLNPLYSEPAALVQPPSSKPLGFLEPPNSEPLVPLDPLHSVPTAPIIHPGQKPRDLLELPDSEPLTPLKPLCSEPATPLDPLHSNH</sequence>
<evidence type="ECO:0000256" key="2">
    <source>
        <dbReference type="SAM" id="Coils"/>
    </source>
</evidence>
<dbReference type="AlphaFoldDB" id="A0A8C4WTN4"/>
<name>A0A8C4WTN4_EPTBU</name>
<feature type="coiled-coil region" evidence="2">
    <location>
        <begin position="338"/>
        <end position="426"/>
    </location>
</feature>
<feature type="coiled-coil region" evidence="2">
    <location>
        <begin position="515"/>
        <end position="591"/>
    </location>
</feature>
<feature type="compositionally biased region" description="Pro residues" evidence="3">
    <location>
        <begin position="743"/>
        <end position="755"/>
    </location>
</feature>
<protein>
    <submittedName>
        <fullName evidence="4">Uncharacterized protein</fullName>
    </submittedName>
</protein>
<dbReference type="Proteomes" id="UP000694388">
    <property type="component" value="Unplaced"/>
</dbReference>
<accession>A0A8C4WTN4</accession>
<reference evidence="4" key="2">
    <citation type="submission" date="2025-09" db="UniProtKB">
        <authorList>
            <consortium name="Ensembl"/>
        </authorList>
    </citation>
    <scope>IDENTIFICATION</scope>
</reference>
<dbReference type="PANTHER" id="PTHR16127:SF13">
    <property type="entry name" value="GH01188P"/>
    <property type="match status" value="1"/>
</dbReference>
<dbReference type="Pfam" id="PF09728">
    <property type="entry name" value="Taxilin"/>
    <property type="match status" value="1"/>
</dbReference>
<dbReference type="GO" id="GO:0019905">
    <property type="term" value="F:syntaxin binding"/>
    <property type="evidence" value="ECO:0007669"/>
    <property type="project" value="InterPro"/>
</dbReference>
<dbReference type="Ensembl" id="ENSEBUT00000011139.1">
    <property type="protein sequence ID" value="ENSEBUP00000010589.1"/>
    <property type="gene ID" value="ENSEBUG00000006805.1"/>
</dbReference>
<evidence type="ECO:0000313" key="5">
    <source>
        <dbReference type="Proteomes" id="UP000694388"/>
    </source>
</evidence>
<dbReference type="GeneTree" id="ENSGT00940000168819"/>
<reference evidence="4" key="1">
    <citation type="submission" date="2025-08" db="UniProtKB">
        <authorList>
            <consortium name="Ensembl"/>
        </authorList>
    </citation>
    <scope>IDENTIFICATION</scope>
</reference>
<proteinExistence type="inferred from homology"/>
<evidence type="ECO:0000256" key="3">
    <source>
        <dbReference type="SAM" id="MobiDB-lite"/>
    </source>
</evidence>
<evidence type="ECO:0000256" key="1">
    <source>
        <dbReference type="ARBA" id="ARBA00009550"/>
    </source>
</evidence>
<keyword evidence="5" id="KW-1185">Reference proteome</keyword>
<keyword evidence="2" id="KW-0175">Coiled coil</keyword>
<feature type="region of interest" description="Disordered" evidence="3">
    <location>
        <begin position="681"/>
        <end position="867"/>
    </location>
</feature>
<evidence type="ECO:0000313" key="4">
    <source>
        <dbReference type="Ensembl" id="ENSEBUP00000010589.1"/>
    </source>
</evidence>
<comment type="similarity">
    <text evidence="1">Belongs to the taxilin family.</text>
</comment>
<organism evidence="4 5">
    <name type="scientific">Eptatretus burgeri</name>
    <name type="common">Inshore hagfish</name>
    <dbReference type="NCBI Taxonomy" id="7764"/>
    <lineage>
        <taxon>Eukaryota</taxon>
        <taxon>Metazoa</taxon>
        <taxon>Chordata</taxon>
        <taxon>Craniata</taxon>
        <taxon>Vertebrata</taxon>
        <taxon>Cyclostomata</taxon>
        <taxon>Myxini</taxon>
        <taxon>Myxiniformes</taxon>
        <taxon>Myxinidae</taxon>
        <taxon>Eptatretinae</taxon>
        <taxon>Eptatretus</taxon>
    </lineage>
</organism>
<dbReference type="PANTHER" id="PTHR16127">
    <property type="entry name" value="TAXILIN"/>
    <property type="match status" value="1"/>
</dbReference>
<dbReference type="OMA" id="HASCCEN"/>
<dbReference type="InterPro" id="IPR026183">
    <property type="entry name" value="Taxilin_fam"/>
</dbReference>